<reference evidence="4" key="1">
    <citation type="submission" date="2019-03" db="EMBL/GenBank/DDBJ databases">
        <title>Lake Tanganyika Metagenome-Assembled Genomes (MAGs).</title>
        <authorList>
            <person name="Tran P."/>
        </authorList>
    </citation>
    <scope>NUCLEOTIDE SEQUENCE</scope>
    <source>
        <strain evidence="4">K_DeepCast_65m_m2_066</strain>
    </source>
</reference>
<dbReference type="GO" id="GO:0043856">
    <property type="term" value="F:anti-sigma factor antagonist activity"/>
    <property type="evidence" value="ECO:0007669"/>
    <property type="project" value="InterPro"/>
</dbReference>
<feature type="domain" description="STAS" evidence="3">
    <location>
        <begin position="23"/>
        <end position="135"/>
    </location>
</feature>
<dbReference type="SUPFAM" id="SSF52091">
    <property type="entry name" value="SpoIIaa-like"/>
    <property type="match status" value="1"/>
</dbReference>
<dbReference type="CDD" id="cd07043">
    <property type="entry name" value="STAS_anti-anti-sigma_factors"/>
    <property type="match status" value="1"/>
</dbReference>
<accession>A0A938B3I3</accession>
<dbReference type="AlphaFoldDB" id="A0A938B3I3"/>
<dbReference type="InterPro" id="IPR036513">
    <property type="entry name" value="STAS_dom_sf"/>
</dbReference>
<dbReference type="NCBIfam" id="TIGR00377">
    <property type="entry name" value="ant_ant_sig"/>
    <property type="match status" value="1"/>
</dbReference>
<evidence type="ECO:0000259" key="3">
    <source>
        <dbReference type="PROSITE" id="PS50801"/>
    </source>
</evidence>
<dbReference type="PANTHER" id="PTHR33495">
    <property type="entry name" value="ANTI-SIGMA FACTOR ANTAGONIST TM_1081-RELATED-RELATED"/>
    <property type="match status" value="1"/>
</dbReference>
<dbReference type="PROSITE" id="PS50801">
    <property type="entry name" value="STAS"/>
    <property type="match status" value="1"/>
</dbReference>
<comment type="similarity">
    <text evidence="1 2">Belongs to the anti-sigma-factor antagonist family.</text>
</comment>
<protein>
    <recommendedName>
        <fullName evidence="2">Anti-sigma factor antagonist</fullName>
    </recommendedName>
</protein>
<dbReference type="PANTHER" id="PTHR33495:SF2">
    <property type="entry name" value="ANTI-SIGMA FACTOR ANTAGONIST TM_1081-RELATED"/>
    <property type="match status" value="1"/>
</dbReference>
<dbReference type="InterPro" id="IPR003658">
    <property type="entry name" value="Anti-sigma_ant"/>
</dbReference>
<sequence>MRIIESHNAGKSQSPILNEVILMELQTQEVANVLVMHVTGRVDHTTAKQCESLLLPHLEGCTGEVKKALIDLSGVDYMSSAGVRVLMLALRQCQKQQGELVLAELSPMLQEVFKIMRLNSVFRVVATVRDGLAQLSPAAAAMYGRA</sequence>
<gene>
    <name evidence="4" type="ORF">FJZ47_14985</name>
</gene>
<evidence type="ECO:0000313" key="4">
    <source>
        <dbReference type="EMBL" id="MBM3225089.1"/>
    </source>
</evidence>
<evidence type="ECO:0000256" key="1">
    <source>
        <dbReference type="ARBA" id="ARBA00009013"/>
    </source>
</evidence>
<dbReference type="EMBL" id="VGLS01000478">
    <property type="protein sequence ID" value="MBM3225089.1"/>
    <property type="molecule type" value="Genomic_DNA"/>
</dbReference>
<proteinExistence type="inferred from homology"/>
<evidence type="ECO:0000256" key="2">
    <source>
        <dbReference type="RuleBase" id="RU003749"/>
    </source>
</evidence>
<organism evidence="4 5">
    <name type="scientific">Tectimicrobiota bacterium</name>
    <dbReference type="NCBI Taxonomy" id="2528274"/>
    <lineage>
        <taxon>Bacteria</taxon>
        <taxon>Pseudomonadati</taxon>
        <taxon>Nitrospinota/Tectimicrobiota group</taxon>
        <taxon>Candidatus Tectimicrobiota</taxon>
    </lineage>
</organism>
<name>A0A938B3I3_UNCTE</name>
<dbReference type="Gene3D" id="3.30.750.24">
    <property type="entry name" value="STAS domain"/>
    <property type="match status" value="1"/>
</dbReference>
<evidence type="ECO:0000313" key="5">
    <source>
        <dbReference type="Proteomes" id="UP000712673"/>
    </source>
</evidence>
<dbReference type="Pfam" id="PF01740">
    <property type="entry name" value="STAS"/>
    <property type="match status" value="1"/>
</dbReference>
<dbReference type="InterPro" id="IPR002645">
    <property type="entry name" value="STAS_dom"/>
</dbReference>
<dbReference type="Proteomes" id="UP000712673">
    <property type="component" value="Unassembled WGS sequence"/>
</dbReference>
<comment type="caution">
    <text evidence="4">The sequence shown here is derived from an EMBL/GenBank/DDBJ whole genome shotgun (WGS) entry which is preliminary data.</text>
</comment>